<comment type="subcellular location">
    <subcellularLocation>
        <location evidence="6">Cytoplasm</location>
    </subcellularLocation>
</comment>
<dbReference type="OrthoDB" id="9806637at2"/>
<dbReference type="STRING" id="1963862.B4O97_13360"/>
<dbReference type="InterPro" id="IPR023397">
    <property type="entry name" value="SAM-dep_MeTrfase_MraW_recog"/>
</dbReference>
<name>A0A1Y1RW78_9SPIO</name>
<keyword evidence="5 6" id="KW-0949">S-adenosyl-L-methionine</keyword>
<dbReference type="SUPFAM" id="SSF53335">
    <property type="entry name" value="S-adenosyl-L-methionine-dependent methyltransferases"/>
    <property type="match status" value="1"/>
</dbReference>
<gene>
    <name evidence="6" type="primary">rsmH</name>
    <name evidence="8" type="ORF">B4O97_13360</name>
</gene>
<dbReference type="RefSeq" id="WP_083051541.1">
    <property type="nucleotide sequence ID" value="NZ_MWQY01000014.1"/>
</dbReference>
<feature type="binding site" evidence="6">
    <location>
        <position position="108"/>
    </location>
    <ligand>
        <name>S-adenosyl-L-methionine</name>
        <dbReference type="ChEBI" id="CHEBI:59789"/>
    </ligand>
</feature>
<keyword evidence="2 6" id="KW-0698">rRNA processing</keyword>
<keyword evidence="4 6" id="KW-0808">Transferase</keyword>
<evidence type="ECO:0000256" key="5">
    <source>
        <dbReference type="ARBA" id="ARBA00022691"/>
    </source>
</evidence>
<dbReference type="PANTHER" id="PTHR11265:SF0">
    <property type="entry name" value="12S RRNA N4-METHYLCYTIDINE METHYLTRANSFERASE"/>
    <property type="match status" value="1"/>
</dbReference>
<dbReference type="GO" id="GO:0005737">
    <property type="term" value="C:cytoplasm"/>
    <property type="evidence" value="ECO:0007669"/>
    <property type="project" value="UniProtKB-SubCell"/>
</dbReference>
<evidence type="ECO:0000313" key="8">
    <source>
        <dbReference type="EMBL" id="ORC34295.1"/>
    </source>
</evidence>
<dbReference type="HAMAP" id="MF_01007">
    <property type="entry name" value="16SrRNA_methyltr_H"/>
    <property type="match status" value="1"/>
</dbReference>
<evidence type="ECO:0000256" key="4">
    <source>
        <dbReference type="ARBA" id="ARBA00022679"/>
    </source>
</evidence>
<dbReference type="GO" id="GO:0070475">
    <property type="term" value="P:rRNA base methylation"/>
    <property type="evidence" value="ECO:0007669"/>
    <property type="project" value="UniProtKB-UniRule"/>
</dbReference>
<evidence type="ECO:0000256" key="2">
    <source>
        <dbReference type="ARBA" id="ARBA00022552"/>
    </source>
</evidence>
<dbReference type="SUPFAM" id="SSF81799">
    <property type="entry name" value="Putative methyltransferase TM0872, insert domain"/>
    <property type="match status" value="1"/>
</dbReference>
<dbReference type="AlphaFoldDB" id="A0A1Y1RW78"/>
<dbReference type="PANTHER" id="PTHR11265">
    <property type="entry name" value="S-ADENOSYL-METHYLTRANSFERASE MRAW"/>
    <property type="match status" value="1"/>
</dbReference>
<feature type="binding site" evidence="6">
    <location>
        <position position="81"/>
    </location>
    <ligand>
        <name>S-adenosyl-L-methionine</name>
        <dbReference type="ChEBI" id="CHEBI:59789"/>
    </ligand>
</feature>
<sequence>MTDIVHVPVMSREVLEYLAPEKNDALLVDCTMGEGGHSELFLQKYPDLKVVGLDADSAIQDIARKRLAPYAPRVRFFNTWFNLFFKDYPLGGERPNLILFDLGISVFHFEKGERGFTFRADEPLDMRLDTSLETTAADIVNEYPEEQLANILYHYGEERYSRRIAAAVVRARAVKPLASSKALEEVIWKAVPDKYRRGRIHPATRCFQALRIAVNGELARLEQALEYALRILAPGGRMGVISFHSLEDRIVKHFFLGKNKTCTCPEDWPMCKCEGEPIVSILTKKPLVPDEEEKHNNPPSRSAKFRVARKMKEWE</sequence>
<comment type="caution">
    <text evidence="8">The sequence shown here is derived from an EMBL/GenBank/DDBJ whole genome shotgun (WGS) entry which is preliminary data.</text>
</comment>
<protein>
    <recommendedName>
        <fullName evidence="6">Ribosomal RNA small subunit methyltransferase H</fullName>
        <ecNumber evidence="6">2.1.1.199</ecNumber>
    </recommendedName>
    <alternativeName>
        <fullName evidence="6">16S rRNA m(4)C1402 methyltransferase</fullName>
    </alternativeName>
    <alternativeName>
        <fullName evidence="6">rRNA (cytosine-N(4)-)-methyltransferase RsmH</fullName>
    </alternativeName>
</protein>
<dbReference type="EMBL" id="MWQY01000014">
    <property type="protein sequence ID" value="ORC34295.1"/>
    <property type="molecule type" value="Genomic_DNA"/>
</dbReference>
<keyword evidence="3 6" id="KW-0489">Methyltransferase</keyword>
<dbReference type="GO" id="GO:0071424">
    <property type="term" value="F:rRNA (cytosine-N4-)-methyltransferase activity"/>
    <property type="evidence" value="ECO:0007669"/>
    <property type="project" value="UniProtKB-UniRule"/>
</dbReference>
<evidence type="ECO:0000256" key="3">
    <source>
        <dbReference type="ARBA" id="ARBA00022603"/>
    </source>
</evidence>
<accession>A0A1Y1RW78</accession>
<keyword evidence="6" id="KW-0963">Cytoplasm</keyword>
<evidence type="ECO:0000256" key="6">
    <source>
        <dbReference type="HAMAP-Rule" id="MF_01007"/>
    </source>
</evidence>
<dbReference type="Gene3D" id="1.10.150.170">
    <property type="entry name" value="Putative methyltransferase TM0872, insert domain"/>
    <property type="match status" value="1"/>
</dbReference>
<proteinExistence type="inferred from homology"/>
<feature type="binding site" evidence="6">
    <location>
        <position position="101"/>
    </location>
    <ligand>
        <name>S-adenosyl-L-methionine</name>
        <dbReference type="ChEBI" id="CHEBI:59789"/>
    </ligand>
</feature>
<feature type="binding site" evidence="6">
    <location>
        <position position="54"/>
    </location>
    <ligand>
        <name>S-adenosyl-L-methionine</name>
        <dbReference type="ChEBI" id="CHEBI:59789"/>
    </ligand>
</feature>
<organism evidence="8 9">
    <name type="scientific">Marispirochaeta aestuarii</name>
    <dbReference type="NCBI Taxonomy" id="1963862"/>
    <lineage>
        <taxon>Bacteria</taxon>
        <taxon>Pseudomonadati</taxon>
        <taxon>Spirochaetota</taxon>
        <taxon>Spirochaetia</taxon>
        <taxon>Spirochaetales</taxon>
        <taxon>Spirochaetaceae</taxon>
        <taxon>Marispirochaeta</taxon>
    </lineage>
</organism>
<dbReference type="Proteomes" id="UP000192343">
    <property type="component" value="Unassembled WGS sequence"/>
</dbReference>
<dbReference type="EC" id="2.1.1.199" evidence="6"/>
<evidence type="ECO:0000256" key="7">
    <source>
        <dbReference type="SAM" id="MobiDB-lite"/>
    </source>
</evidence>
<feature type="binding site" evidence="6">
    <location>
        <begin position="35"/>
        <end position="37"/>
    </location>
    <ligand>
        <name>S-adenosyl-L-methionine</name>
        <dbReference type="ChEBI" id="CHEBI:59789"/>
    </ligand>
</feature>
<dbReference type="Gene3D" id="3.40.50.150">
    <property type="entry name" value="Vaccinia Virus protein VP39"/>
    <property type="match status" value="1"/>
</dbReference>
<dbReference type="InterPro" id="IPR029063">
    <property type="entry name" value="SAM-dependent_MTases_sf"/>
</dbReference>
<comment type="similarity">
    <text evidence="1 6">Belongs to the methyltransferase superfamily. RsmH family.</text>
</comment>
<comment type="function">
    <text evidence="6">Specifically methylates the N4 position of cytidine in position 1402 (C1402) of 16S rRNA.</text>
</comment>
<evidence type="ECO:0000313" key="9">
    <source>
        <dbReference type="Proteomes" id="UP000192343"/>
    </source>
</evidence>
<keyword evidence="9" id="KW-1185">Reference proteome</keyword>
<feature type="region of interest" description="Disordered" evidence="7">
    <location>
        <begin position="286"/>
        <end position="315"/>
    </location>
</feature>
<dbReference type="NCBIfam" id="TIGR00006">
    <property type="entry name" value="16S rRNA (cytosine(1402)-N(4))-methyltransferase RsmH"/>
    <property type="match status" value="1"/>
</dbReference>
<dbReference type="InterPro" id="IPR002903">
    <property type="entry name" value="RsmH"/>
</dbReference>
<reference evidence="8 9" key="1">
    <citation type="submission" date="2017-03" db="EMBL/GenBank/DDBJ databases">
        <title>Draft Genome sequence of Marispirochaeta sp. strain JC444.</title>
        <authorList>
            <person name="Shivani Y."/>
            <person name="Subhash Y."/>
            <person name="Sasikala C."/>
            <person name="Ramana C."/>
        </authorList>
    </citation>
    <scope>NUCLEOTIDE SEQUENCE [LARGE SCALE GENOMIC DNA]</scope>
    <source>
        <strain evidence="8 9">JC444</strain>
    </source>
</reference>
<comment type="catalytic activity">
    <reaction evidence="6">
        <text>cytidine(1402) in 16S rRNA + S-adenosyl-L-methionine = N(4)-methylcytidine(1402) in 16S rRNA + S-adenosyl-L-homocysteine + H(+)</text>
        <dbReference type="Rhea" id="RHEA:42928"/>
        <dbReference type="Rhea" id="RHEA-COMP:10286"/>
        <dbReference type="Rhea" id="RHEA-COMP:10287"/>
        <dbReference type="ChEBI" id="CHEBI:15378"/>
        <dbReference type="ChEBI" id="CHEBI:57856"/>
        <dbReference type="ChEBI" id="CHEBI:59789"/>
        <dbReference type="ChEBI" id="CHEBI:74506"/>
        <dbReference type="ChEBI" id="CHEBI:82748"/>
        <dbReference type="EC" id="2.1.1.199"/>
    </reaction>
</comment>
<dbReference type="PIRSF" id="PIRSF004486">
    <property type="entry name" value="MraW"/>
    <property type="match status" value="1"/>
</dbReference>
<dbReference type="Pfam" id="PF01795">
    <property type="entry name" value="Methyltransf_5"/>
    <property type="match status" value="1"/>
</dbReference>
<evidence type="ECO:0000256" key="1">
    <source>
        <dbReference type="ARBA" id="ARBA00010396"/>
    </source>
</evidence>